<accession>A0A838B645</accession>
<comment type="caution">
    <text evidence="1">The sequence shown here is derived from an EMBL/GenBank/DDBJ whole genome shotgun (WGS) entry which is preliminary data.</text>
</comment>
<sequence length="603" mass="65586">MLSTFTSYQLIARDIPKAIDRIEADPITKRDTDYYLANIGSVKSIDDFVKNTRLFTYAMKAYGLGDMAYAKAFMVKALKEGVSDPDSFANKLTDKRYAEFVSAFNFAALGADATSYNPAQQGVTKNYTAQIGLGALQNGFDYYKGETSYFVSNISNVRSIDDLMGDDRLLTYAMAAFGLDADAEAPATVRAMLEGGVTDPNSPANTSTNKGYAAFVAAFDFVQYGDQATARDAVQQAVPKAIMAGTGLVLVKPTAQYIKGEADYYAANISKVKSIEDLLKDKRLLTFAMAAYGLDASTQTARQIRTMVNGGVTDPLSPANLLTDKSYANFVSAFDFAQYGDQTTTRDAVLKTTPKLYTIESSLGLIKPNADAIQAETSYYLANITKVKSVDDLMADSRLYNYALSASGLDPATTNKDLVRDVLEGGVRDPASIANKLSNKAYARLATSLNFEAYGEAATTRNPSQQPVVDKYMRQTLEEDAGKTNEGVRLALYFERKASTITNWYDVLADTALASVVRTAIGLPDSFATADIDKQAQAFEAKLDLTDFTDPAKLDKFLTRFTSLWEINHPTSTAQTSVGVLFAQPTTVGISTDLMMAMQKLKF</sequence>
<gene>
    <name evidence="1" type="ORF">H0241_11565</name>
</gene>
<dbReference type="RefSeq" id="WP_181057534.1">
    <property type="nucleotide sequence ID" value="NZ_JACDTY010000004.1"/>
</dbReference>
<dbReference type="AlphaFoldDB" id="A0A838B645"/>
<evidence type="ECO:0000313" key="1">
    <source>
        <dbReference type="EMBL" id="MBA1140890.1"/>
    </source>
</evidence>
<reference evidence="1 2" key="1">
    <citation type="submission" date="2020-07" db="EMBL/GenBank/DDBJ databases">
        <title>Definition of the novel symbiovar canariense within Mesorhizobium novociceri, a new species of genus Mesorhizobium nodulating Cicer canariense in the Caldera de Taburiente National Park (La Palma, Canary Islands).</title>
        <authorList>
            <person name="Leon-Barrios M."/>
            <person name="Perez-Yepez J."/>
            <person name="Flores-Felix J.D."/>
            <person name="Ramirez-Baena M.H."/>
            <person name="Pulido-Suarez L."/>
            <person name="Igual J.M."/>
            <person name="Velazquez E."/>
            <person name="Peix A."/>
        </authorList>
    </citation>
    <scope>NUCLEOTIDE SEQUENCE [LARGE SCALE GENOMIC DNA]</scope>
    <source>
        <strain evidence="1 2">CCANP35</strain>
    </source>
</reference>
<protein>
    <submittedName>
        <fullName evidence="1">DUF1217 domain-containing protein</fullName>
    </submittedName>
</protein>
<keyword evidence="2" id="KW-1185">Reference proteome</keyword>
<dbReference type="Pfam" id="PF06748">
    <property type="entry name" value="DUF1217"/>
    <property type="match status" value="3"/>
</dbReference>
<dbReference type="SUPFAM" id="SSF158837">
    <property type="entry name" value="AGR C 984p-like"/>
    <property type="match status" value="4"/>
</dbReference>
<organism evidence="1 2">
    <name type="scientific">Mesorhizobium neociceri</name>
    <dbReference type="NCBI Taxonomy" id="1307853"/>
    <lineage>
        <taxon>Bacteria</taxon>
        <taxon>Pseudomonadati</taxon>
        <taxon>Pseudomonadota</taxon>
        <taxon>Alphaproteobacteria</taxon>
        <taxon>Hyphomicrobiales</taxon>
        <taxon>Phyllobacteriaceae</taxon>
        <taxon>Mesorhizobium</taxon>
    </lineage>
</organism>
<evidence type="ECO:0000313" key="2">
    <source>
        <dbReference type="Proteomes" id="UP000558284"/>
    </source>
</evidence>
<dbReference type="EMBL" id="JACDTY010000004">
    <property type="protein sequence ID" value="MBA1140890.1"/>
    <property type="molecule type" value="Genomic_DNA"/>
</dbReference>
<dbReference type="InterPro" id="IPR010626">
    <property type="entry name" value="DUF1217"/>
</dbReference>
<dbReference type="Gene3D" id="1.10.3700.10">
    <property type="entry name" value="AGR C 984p-like"/>
    <property type="match status" value="4"/>
</dbReference>
<name>A0A838B645_9HYPH</name>
<proteinExistence type="predicted"/>
<dbReference type="Proteomes" id="UP000558284">
    <property type="component" value="Unassembled WGS sequence"/>
</dbReference>
<dbReference type="InterPro" id="IPR023157">
    <property type="entry name" value="AGR-C-984p-like_sf"/>
</dbReference>